<dbReference type="PROSITE" id="PS50188">
    <property type="entry name" value="B302_SPRY"/>
    <property type="match status" value="1"/>
</dbReference>
<dbReference type="InterPro" id="IPR001841">
    <property type="entry name" value="Znf_RING"/>
</dbReference>
<dbReference type="AlphaFoldDB" id="A0A8B8RZ61"/>
<feature type="compositionally biased region" description="Polar residues" evidence="6">
    <location>
        <begin position="32"/>
        <end position="42"/>
    </location>
</feature>
<evidence type="ECO:0000259" key="9">
    <source>
        <dbReference type="PROSITE" id="PS50188"/>
    </source>
</evidence>
<feature type="domain" description="B box-type" evidence="8">
    <location>
        <begin position="197"/>
        <end position="238"/>
    </location>
</feature>
<reference evidence="11" key="1">
    <citation type="submission" date="2025-08" db="UniProtKB">
        <authorList>
            <consortium name="RefSeq"/>
        </authorList>
    </citation>
    <scope>IDENTIFICATION</scope>
    <source>
        <tissue evidence="11">Ear skin</tissue>
    </source>
</reference>
<evidence type="ECO:0000259" key="8">
    <source>
        <dbReference type="PROSITE" id="PS50119"/>
    </source>
</evidence>
<dbReference type="PROSITE" id="PS00518">
    <property type="entry name" value="ZF_RING_1"/>
    <property type="match status" value="1"/>
</dbReference>
<dbReference type="GO" id="GO:0008270">
    <property type="term" value="F:zinc ion binding"/>
    <property type="evidence" value="ECO:0007669"/>
    <property type="project" value="UniProtKB-KW"/>
</dbReference>
<feature type="compositionally biased region" description="Gly residues" evidence="6">
    <location>
        <begin position="18"/>
        <end position="31"/>
    </location>
</feature>
<keyword evidence="3" id="KW-0862">Zinc</keyword>
<evidence type="ECO:0000256" key="1">
    <source>
        <dbReference type="ARBA" id="ARBA00022723"/>
    </source>
</evidence>
<dbReference type="InterPro" id="IPR050143">
    <property type="entry name" value="TRIM/RBCC"/>
</dbReference>
<accession>A0A8B8RZ61</accession>
<dbReference type="InterPro" id="IPR013083">
    <property type="entry name" value="Znf_RING/FYVE/PHD"/>
</dbReference>
<evidence type="ECO:0000313" key="11">
    <source>
        <dbReference type="RefSeq" id="XP_032322634.1"/>
    </source>
</evidence>
<organism evidence="10 11">
    <name type="scientific">Camelus ferus</name>
    <name type="common">Wild bactrian camel</name>
    <name type="synonym">Camelus bactrianus ferus</name>
    <dbReference type="NCBI Taxonomy" id="419612"/>
    <lineage>
        <taxon>Eukaryota</taxon>
        <taxon>Metazoa</taxon>
        <taxon>Chordata</taxon>
        <taxon>Craniata</taxon>
        <taxon>Vertebrata</taxon>
        <taxon>Euteleostomi</taxon>
        <taxon>Mammalia</taxon>
        <taxon>Eutheria</taxon>
        <taxon>Laurasiatheria</taxon>
        <taxon>Artiodactyla</taxon>
        <taxon>Tylopoda</taxon>
        <taxon>Camelidae</taxon>
        <taxon>Camelus</taxon>
    </lineage>
</organism>
<evidence type="ECO:0000256" key="6">
    <source>
        <dbReference type="SAM" id="MobiDB-lite"/>
    </source>
</evidence>
<dbReference type="FunFam" id="2.60.120.920:FF:000004">
    <property type="entry name" value="Butyrophilin subfamily 1 member A1"/>
    <property type="match status" value="1"/>
</dbReference>
<feature type="domain" description="B30.2/SPRY" evidence="9">
    <location>
        <begin position="382"/>
        <end position="579"/>
    </location>
</feature>
<dbReference type="SMART" id="SM00184">
    <property type="entry name" value="RING"/>
    <property type="match status" value="1"/>
</dbReference>
<dbReference type="InterPro" id="IPR006574">
    <property type="entry name" value="PRY"/>
</dbReference>
<keyword evidence="1" id="KW-0479">Metal-binding</keyword>
<keyword evidence="2 4" id="KW-0863">Zinc-finger</keyword>
<dbReference type="Gene3D" id="3.30.160.60">
    <property type="entry name" value="Classic Zinc Finger"/>
    <property type="match status" value="1"/>
</dbReference>
<sequence length="586" mass="64406">MDSPRPRTLRVHAELEIGKGGGVTPPWGGNGQTHSAFQSSFPPSEKIKLQEVKEATLATARATEFRRPFGAQRPGQGVRTEGAPACQRGDPAARPPEKTHLGAAPMAVAAALAGLQAEANCPVCLDGLSDPVTIDCGHNFCRRCIQQSWAHLEDRFPCPVCRHPCQERHVRSNTQLGRMIDIARQLGGRRSKRRRREEPRLCERHHQVLGLFCEDDLELLCPLCTQPPEHQGHVVRSVGEAAAHHRKRLGSYVEPLKTRVADAQSLVAAQDRKLLELREQVQRQRRELALEFGQLNRAVDREQEAVLERLVQEERDIQEQLGANVAAFSDHISTLKGLLQEVAERSVLPGVRLLRGIGGVLRRCEGLRCPAVYSFQLRREGCSLPPQHSALRKIIQTFREDVSLDPETAHPSLLVSEDRKSATFLGRKRRAPRGARRFSAEPAVLGAQSFARGRRYWEVRLGGPAWAVGVCADPADPAPGTRAGRPAGPGGRWTVRLRGGAYEAQGPGGAVPLELKDRPGGVGVYLDYELGAVSFYSVDDRSHLHSFSAAFSEVLKPYFCIRSDSLTVCAVRDYGGDPSQQGPADN</sequence>
<dbReference type="Gene3D" id="2.60.120.920">
    <property type="match status" value="1"/>
</dbReference>
<dbReference type="InterPro" id="IPR017907">
    <property type="entry name" value="Znf_RING_CS"/>
</dbReference>
<protein>
    <submittedName>
        <fullName evidence="11">Tripartite motif-containing protein 75</fullName>
    </submittedName>
</protein>
<dbReference type="SUPFAM" id="SSF49899">
    <property type="entry name" value="Concanavalin A-like lectins/glucanases"/>
    <property type="match status" value="1"/>
</dbReference>
<dbReference type="InterPro" id="IPR000315">
    <property type="entry name" value="Znf_B-box"/>
</dbReference>
<dbReference type="SMART" id="SM00336">
    <property type="entry name" value="BBOX"/>
    <property type="match status" value="1"/>
</dbReference>
<dbReference type="InterPro" id="IPR001870">
    <property type="entry name" value="B30.2/SPRY"/>
</dbReference>
<dbReference type="InterPro" id="IPR003879">
    <property type="entry name" value="Butyrophylin_SPRY"/>
</dbReference>
<evidence type="ECO:0000259" key="7">
    <source>
        <dbReference type="PROSITE" id="PS50089"/>
    </source>
</evidence>
<feature type="domain" description="RING-type" evidence="7">
    <location>
        <begin position="121"/>
        <end position="162"/>
    </location>
</feature>
<dbReference type="PROSITE" id="PS50089">
    <property type="entry name" value="ZF_RING_2"/>
    <property type="match status" value="1"/>
</dbReference>
<dbReference type="KEGG" id="cfr:116659311"/>
<gene>
    <name evidence="11" type="primary">LOC116659311</name>
</gene>
<dbReference type="GeneID" id="116659311"/>
<dbReference type="InterPro" id="IPR003877">
    <property type="entry name" value="SPRY_dom"/>
</dbReference>
<dbReference type="Proteomes" id="UP000694856">
    <property type="component" value="Chromosome 2"/>
</dbReference>
<keyword evidence="10" id="KW-1185">Reference proteome</keyword>
<dbReference type="SUPFAM" id="SSF57845">
    <property type="entry name" value="B-box zinc-binding domain"/>
    <property type="match status" value="1"/>
</dbReference>
<dbReference type="PROSITE" id="PS50119">
    <property type="entry name" value="ZF_BBOX"/>
    <property type="match status" value="1"/>
</dbReference>
<evidence type="ECO:0000313" key="10">
    <source>
        <dbReference type="Proteomes" id="UP000694856"/>
    </source>
</evidence>
<keyword evidence="5" id="KW-0175">Coiled coil</keyword>
<feature type="coiled-coil region" evidence="5">
    <location>
        <begin position="260"/>
        <end position="298"/>
    </location>
</feature>
<dbReference type="SUPFAM" id="SSF57850">
    <property type="entry name" value="RING/U-box"/>
    <property type="match status" value="1"/>
</dbReference>
<dbReference type="Pfam" id="PF15227">
    <property type="entry name" value="zf-C3HC4_4"/>
    <property type="match status" value="1"/>
</dbReference>
<feature type="region of interest" description="Disordered" evidence="6">
    <location>
        <begin position="70"/>
        <end position="95"/>
    </location>
</feature>
<dbReference type="Gene3D" id="3.30.40.10">
    <property type="entry name" value="Zinc/RING finger domain, C3HC4 (zinc finger)"/>
    <property type="match status" value="1"/>
</dbReference>
<name>A0A8B8RZ61_CAMFR</name>
<evidence type="ECO:0000256" key="5">
    <source>
        <dbReference type="SAM" id="Coils"/>
    </source>
</evidence>
<dbReference type="SMART" id="SM00449">
    <property type="entry name" value="SPRY"/>
    <property type="match status" value="1"/>
</dbReference>
<evidence type="ECO:0000256" key="3">
    <source>
        <dbReference type="ARBA" id="ARBA00022833"/>
    </source>
</evidence>
<dbReference type="PRINTS" id="PR01407">
    <property type="entry name" value="BUTYPHLNCDUF"/>
</dbReference>
<evidence type="ECO:0000256" key="2">
    <source>
        <dbReference type="ARBA" id="ARBA00022771"/>
    </source>
</evidence>
<dbReference type="CDD" id="cd16607">
    <property type="entry name" value="RING-HC_TRIM60-like_C-IV"/>
    <property type="match status" value="1"/>
</dbReference>
<dbReference type="PANTHER" id="PTHR24103">
    <property type="entry name" value="E3 UBIQUITIN-PROTEIN LIGASE TRIM"/>
    <property type="match status" value="1"/>
</dbReference>
<dbReference type="RefSeq" id="XP_032322634.1">
    <property type="nucleotide sequence ID" value="XM_032466743.1"/>
</dbReference>
<proteinExistence type="predicted"/>
<dbReference type="InterPro" id="IPR013320">
    <property type="entry name" value="ConA-like_dom_sf"/>
</dbReference>
<feature type="region of interest" description="Disordered" evidence="6">
    <location>
        <begin position="18"/>
        <end position="44"/>
    </location>
</feature>
<dbReference type="SMART" id="SM00589">
    <property type="entry name" value="PRY"/>
    <property type="match status" value="1"/>
</dbReference>
<dbReference type="InterPro" id="IPR043136">
    <property type="entry name" value="B30.2/SPRY_sf"/>
</dbReference>
<evidence type="ECO:0000256" key="4">
    <source>
        <dbReference type="PROSITE-ProRule" id="PRU00024"/>
    </source>
</evidence>
<dbReference type="Pfam" id="PF00643">
    <property type="entry name" value="zf-B_box"/>
    <property type="match status" value="1"/>
</dbReference>
<dbReference type="Pfam" id="PF00622">
    <property type="entry name" value="SPRY"/>
    <property type="match status" value="1"/>
</dbReference>
<dbReference type="Pfam" id="PF13765">
    <property type="entry name" value="PRY"/>
    <property type="match status" value="1"/>
</dbReference>